<comment type="caution">
    <text evidence="3">The sequence shown here is derived from an EMBL/GenBank/DDBJ whole genome shotgun (WGS) entry which is preliminary data.</text>
</comment>
<organism evidence="3 4">
    <name type="scientific">Parabacteroides faecis</name>
    <dbReference type="NCBI Taxonomy" id="1217282"/>
    <lineage>
        <taxon>Bacteria</taxon>
        <taxon>Pseudomonadati</taxon>
        <taxon>Bacteroidota</taxon>
        <taxon>Bacteroidia</taxon>
        <taxon>Bacteroidales</taxon>
        <taxon>Tannerellaceae</taxon>
        <taxon>Parabacteroides</taxon>
    </lineage>
</organism>
<keyword evidence="1" id="KW-0732">Signal</keyword>
<evidence type="ECO:0000259" key="2">
    <source>
        <dbReference type="PROSITE" id="PS51688"/>
    </source>
</evidence>
<protein>
    <recommendedName>
        <fullName evidence="2">Peptidase S74 domain-containing protein</fullName>
    </recommendedName>
</protein>
<dbReference type="PROSITE" id="PS51688">
    <property type="entry name" value="ICA"/>
    <property type="match status" value="1"/>
</dbReference>
<dbReference type="RefSeq" id="WP_183671126.1">
    <property type="nucleotide sequence ID" value="NZ_BMPB01000012.1"/>
</dbReference>
<dbReference type="EMBL" id="JACHOC010000004">
    <property type="protein sequence ID" value="MBB4622746.1"/>
    <property type="molecule type" value="Genomic_DNA"/>
</dbReference>
<sequence length="387" mass="43007">MKKKIYLLTVLITVLCFNSNAQLRLLQNGRVQVGTLRLDGEDALNVTTMQVFGPHGDMRSGSKLTFGDFGKFPSNGWNVFIGEYGSDDTDQLWLHGKNGIYLTRGGQASNVIGYYNPSSNSNFVFNTNLRVNGVDITSDARLKENVQSLQNPLDLLSHVSGVTYNYKLSEMKKYCEPDKSKFTEEQSIQDNASDMQTSMDAAAIEKANRDKLLQDAIDRKDAEEAGRKRIGFLAQDVEKILPELVKTDEDGVKSIDYIGFIPLLVESINEMRLTIQEQQNEIEMLKSLLSVETKSTLRSTSTGNLNVIEGAKLYNGTGASVSYILPSTFSNAYLQVFDISGRMVKKITLTVANDVVEINPTEIGYGTFVYALYVDGQKADTLKKFVN</sequence>
<gene>
    <name evidence="3" type="ORF">GGQ57_002646</name>
</gene>
<feature type="chain" id="PRO_5045085243" description="Peptidase S74 domain-containing protein" evidence="1">
    <location>
        <begin position="22"/>
        <end position="387"/>
    </location>
</feature>
<name>A0ABR6KMQ1_9BACT</name>
<evidence type="ECO:0000313" key="4">
    <source>
        <dbReference type="Proteomes" id="UP000533637"/>
    </source>
</evidence>
<evidence type="ECO:0000256" key="1">
    <source>
        <dbReference type="SAM" id="SignalP"/>
    </source>
</evidence>
<proteinExistence type="predicted"/>
<dbReference type="Pfam" id="PF13884">
    <property type="entry name" value="Peptidase_S74"/>
    <property type="match status" value="2"/>
</dbReference>
<feature type="domain" description="Peptidase S74" evidence="2">
    <location>
        <begin position="138"/>
        <end position="282"/>
    </location>
</feature>
<reference evidence="3 4" key="1">
    <citation type="submission" date="2020-08" db="EMBL/GenBank/DDBJ databases">
        <title>Genomic Encyclopedia of Type Strains, Phase IV (KMG-IV): sequencing the most valuable type-strain genomes for metagenomic binning, comparative biology and taxonomic classification.</title>
        <authorList>
            <person name="Goeker M."/>
        </authorList>
    </citation>
    <scope>NUCLEOTIDE SEQUENCE [LARGE SCALE GENOMIC DNA]</scope>
    <source>
        <strain evidence="3 4">DSM 102983</strain>
    </source>
</reference>
<accession>A0ABR6KMQ1</accession>
<keyword evidence="4" id="KW-1185">Reference proteome</keyword>
<dbReference type="Proteomes" id="UP000533637">
    <property type="component" value="Unassembled WGS sequence"/>
</dbReference>
<dbReference type="InterPro" id="IPR030392">
    <property type="entry name" value="S74_ICA"/>
</dbReference>
<feature type="signal peptide" evidence="1">
    <location>
        <begin position="1"/>
        <end position="21"/>
    </location>
</feature>
<evidence type="ECO:0000313" key="3">
    <source>
        <dbReference type="EMBL" id="MBB4622746.1"/>
    </source>
</evidence>